<proteinExistence type="predicted"/>
<dbReference type="GO" id="GO:0005737">
    <property type="term" value="C:cytoplasm"/>
    <property type="evidence" value="ECO:0007669"/>
    <property type="project" value="TreeGrafter"/>
</dbReference>
<dbReference type="EMBL" id="JAZDUA010000283">
    <property type="protein sequence ID" value="KAK7862302.1"/>
    <property type="molecule type" value="Genomic_DNA"/>
</dbReference>
<evidence type="ECO:0000313" key="2">
    <source>
        <dbReference type="Proteomes" id="UP001378592"/>
    </source>
</evidence>
<comment type="caution">
    <text evidence="1">The sequence shown here is derived from an EMBL/GenBank/DDBJ whole genome shotgun (WGS) entry which is preliminary data.</text>
</comment>
<sequence>MELDPSTDEFRKAGIMKIEHCLSFMQSYWKGYSASAARRKKEWIELLNDLERLPFKFRINELRKEIKIMWDKCYKSEQERKLFPEFYTDNYSESLLMKHREELEKLNAFYLQHQELIDLLLKYEEMCKCVTNIQKQTQNPERLFKNRGAQLLKEEHDRKMVARIPHMQNIILKAIRKKESEGIIFLIYGQHFSDVIKQHNTKIEEKKAVKRLSVRSASLRGSVLKRCRTMDNIRISDCLPRNSNRRSVQQAEMK</sequence>
<gene>
    <name evidence="1" type="ORF">R5R35_011468</name>
</gene>
<organism evidence="1 2">
    <name type="scientific">Gryllus longicercus</name>
    <dbReference type="NCBI Taxonomy" id="2509291"/>
    <lineage>
        <taxon>Eukaryota</taxon>
        <taxon>Metazoa</taxon>
        <taxon>Ecdysozoa</taxon>
        <taxon>Arthropoda</taxon>
        <taxon>Hexapoda</taxon>
        <taxon>Insecta</taxon>
        <taxon>Pterygota</taxon>
        <taxon>Neoptera</taxon>
        <taxon>Polyneoptera</taxon>
        <taxon>Orthoptera</taxon>
        <taxon>Ensifera</taxon>
        <taxon>Gryllidea</taxon>
        <taxon>Grylloidea</taxon>
        <taxon>Gryllidae</taxon>
        <taxon>Gryllinae</taxon>
        <taxon>Gryllus</taxon>
    </lineage>
</organism>
<dbReference type="GO" id="GO:0051256">
    <property type="term" value="P:mitotic spindle midzone assembly"/>
    <property type="evidence" value="ECO:0007669"/>
    <property type="project" value="TreeGrafter"/>
</dbReference>
<accession>A0AAN9Z498</accession>
<dbReference type="PANTHER" id="PTHR19321">
    <property type="entry name" value="PROTEIN REGULATOR OF CYTOKINESIS 1 PRC1-RELATED"/>
    <property type="match status" value="1"/>
</dbReference>
<name>A0AAN9Z498_9ORTH</name>
<reference evidence="1 2" key="1">
    <citation type="submission" date="2024-03" db="EMBL/GenBank/DDBJ databases">
        <title>The genome assembly and annotation of the cricket Gryllus longicercus Weissman &amp; Gray.</title>
        <authorList>
            <person name="Szrajer S."/>
            <person name="Gray D."/>
            <person name="Ylla G."/>
        </authorList>
    </citation>
    <scope>NUCLEOTIDE SEQUENCE [LARGE SCALE GENOMIC DNA]</scope>
    <source>
        <strain evidence="1">DAG 2021-001</strain>
        <tissue evidence="1">Whole body minus gut</tissue>
    </source>
</reference>
<dbReference type="GO" id="GO:1990023">
    <property type="term" value="C:mitotic spindle midzone"/>
    <property type="evidence" value="ECO:0007669"/>
    <property type="project" value="TreeGrafter"/>
</dbReference>
<protein>
    <submittedName>
        <fullName evidence="1">Uncharacterized protein</fullName>
    </submittedName>
</protein>
<evidence type="ECO:0000313" key="1">
    <source>
        <dbReference type="EMBL" id="KAK7862302.1"/>
    </source>
</evidence>
<dbReference type="AlphaFoldDB" id="A0AAN9Z498"/>
<dbReference type="Proteomes" id="UP001378592">
    <property type="component" value="Unassembled WGS sequence"/>
</dbReference>
<keyword evidence="2" id="KW-1185">Reference proteome</keyword>
<dbReference type="Pfam" id="PF03999">
    <property type="entry name" value="MAP65_ASE1"/>
    <property type="match status" value="1"/>
</dbReference>
<dbReference type="Gene3D" id="1.20.58.1520">
    <property type="match status" value="1"/>
</dbReference>
<dbReference type="InterPro" id="IPR007145">
    <property type="entry name" value="MAP65_Ase1_PRC1"/>
</dbReference>
<dbReference type="PANTHER" id="PTHR19321:SF41">
    <property type="entry name" value="FASCETTO-RELATED"/>
    <property type="match status" value="1"/>
</dbReference>
<dbReference type="GO" id="GO:0008017">
    <property type="term" value="F:microtubule binding"/>
    <property type="evidence" value="ECO:0007669"/>
    <property type="project" value="InterPro"/>
</dbReference>